<name>A0A091BD39_9GAMM</name>
<evidence type="ECO:0000313" key="2">
    <source>
        <dbReference type="Proteomes" id="UP000029385"/>
    </source>
</evidence>
<dbReference type="EMBL" id="AVCI01000011">
    <property type="protein sequence ID" value="KFN42320.1"/>
    <property type="molecule type" value="Genomic_DNA"/>
</dbReference>
<proteinExistence type="predicted"/>
<keyword evidence="2" id="KW-1185">Reference proteome</keyword>
<evidence type="ECO:0000313" key="1">
    <source>
        <dbReference type="EMBL" id="KFN42320.1"/>
    </source>
</evidence>
<reference evidence="1 2" key="1">
    <citation type="submission" date="2013-09" db="EMBL/GenBank/DDBJ databases">
        <title>Genome sequencing of Arenimonas oryziterrae.</title>
        <authorList>
            <person name="Chen F."/>
            <person name="Wang G."/>
        </authorList>
    </citation>
    <scope>NUCLEOTIDE SEQUENCE [LARGE SCALE GENOMIC DNA]</scope>
    <source>
        <strain evidence="1 2">YC6267</strain>
    </source>
</reference>
<dbReference type="AlphaFoldDB" id="A0A091BD39"/>
<dbReference type="OrthoDB" id="9969041at2"/>
<accession>A0A091BD39</accession>
<gene>
    <name evidence="1" type="ORF">N789_14095</name>
</gene>
<dbReference type="PATRIC" id="fig|1121015.4.peg.2287"/>
<dbReference type="Proteomes" id="UP000029385">
    <property type="component" value="Unassembled WGS sequence"/>
</dbReference>
<protein>
    <submittedName>
        <fullName evidence="1">Uncharacterized protein</fullName>
    </submittedName>
</protein>
<dbReference type="STRING" id="1121015.GCA_000420545_01678"/>
<organism evidence="1 2">
    <name type="scientific">Arenimonas oryziterrae DSM 21050 = YC6267</name>
    <dbReference type="NCBI Taxonomy" id="1121015"/>
    <lineage>
        <taxon>Bacteria</taxon>
        <taxon>Pseudomonadati</taxon>
        <taxon>Pseudomonadota</taxon>
        <taxon>Gammaproteobacteria</taxon>
        <taxon>Lysobacterales</taxon>
        <taxon>Lysobacteraceae</taxon>
        <taxon>Arenimonas</taxon>
    </lineage>
</organism>
<comment type="caution">
    <text evidence="1">The sequence shown here is derived from an EMBL/GenBank/DDBJ whole genome shotgun (WGS) entry which is preliminary data.</text>
</comment>
<sequence>MHLSHCTTAFVATTALLTSKPSRSDATDISRAVDRHCRQIGCDESNTIAAIAWAMREPGHTLLAIRAGKKRAEQLRRRQPNEPELA</sequence>
<dbReference type="RefSeq" id="WP_022969299.1">
    <property type="nucleotide sequence ID" value="NZ_ATVD01000003.1"/>
</dbReference>